<evidence type="ECO:0000313" key="1">
    <source>
        <dbReference type="EMBL" id="EHL05487.1"/>
    </source>
</evidence>
<comment type="caution">
    <text evidence="1">The sequence shown here is derived from an EMBL/GenBank/DDBJ whole genome shotgun (WGS) entry which is preliminary data.</text>
</comment>
<proteinExistence type="predicted"/>
<dbReference type="Proteomes" id="UP000004416">
    <property type="component" value="Unassembled WGS sequence"/>
</dbReference>
<gene>
    <name evidence="1" type="ORF">HMPREF0322_03837</name>
</gene>
<protein>
    <submittedName>
        <fullName evidence="1">Uncharacterized protein</fullName>
    </submittedName>
</protein>
<evidence type="ECO:0000313" key="2">
    <source>
        <dbReference type="Proteomes" id="UP000004416"/>
    </source>
</evidence>
<reference evidence="1 2" key="1">
    <citation type="submission" date="2011-08" db="EMBL/GenBank/DDBJ databases">
        <authorList>
            <person name="Weinstock G."/>
            <person name="Sodergren E."/>
            <person name="Clifton S."/>
            <person name="Fulton L."/>
            <person name="Fulton B."/>
            <person name="Courtney L."/>
            <person name="Fronick C."/>
            <person name="Harrison M."/>
            <person name="Strong C."/>
            <person name="Farmer C."/>
            <person name="Delahaunty K."/>
            <person name="Markovic C."/>
            <person name="Hall O."/>
            <person name="Minx P."/>
            <person name="Tomlinson C."/>
            <person name="Mitreva M."/>
            <person name="Hou S."/>
            <person name="Chen J."/>
            <person name="Wollam A."/>
            <person name="Pepin K.H."/>
            <person name="Johnson M."/>
            <person name="Bhonagiri V."/>
            <person name="Zhang X."/>
            <person name="Suruliraj S."/>
            <person name="Warren W."/>
            <person name="Chinwalla A."/>
            <person name="Mardis E.R."/>
            <person name="Wilson R.K."/>
        </authorList>
    </citation>
    <scope>NUCLEOTIDE SEQUENCE [LARGE SCALE GENOMIC DNA]</scope>
    <source>
        <strain evidence="1 2">DP7</strain>
    </source>
</reference>
<organism evidence="1 2">
    <name type="scientific">Desulfitobacterium hafniense DP7</name>
    <dbReference type="NCBI Taxonomy" id="537010"/>
    <lineage>
        <taxon>Bacteria</taxon>
        <taxon>Bacillati</taxon>
        <taxon>Bacillota</taxon>
        <taxon>Clostridia</taxon>
        <taxon>Eubacteriales</taxon>
        <taxon>Desulfitobacteriaceae</taxon>
        <taxon>Desulfitobacterium</taxon>
    </lineage>
</organism>
<dbReference type="HOGENOM" id="CLU_2914938_0_0_9"/>
<name>G9XS88_DESHA</name>
<dbReference type="AlphaFoldDB" id="G9XS88"/>
<sequence length="61" mass="7103">MNEAYGKAEANKIAFLYVSLFKTFKELAYGMPQFAGKNPELHAIYKEKIHVFLHNTLREKL</sequence>
<accession>G9XS88</accession>
<dbReference type="EMBL" id="AFZX01000097">
    <property type="protein sequence ID" value="EHL05487.1"/>
    <property type="molecule type" value="Genomic_DNA"/>
</dbReference>